<keyword evidence="2" id="KW-0812">Transmembrane</keyword>
<evidence type="ECO:0000313" key="4">
    <source>
        <dbReference type="Proteomes" id="UP000724874"/>
    </source>
</evidence>
<dbReference type="OrthoDB" id="3152367at2759"/>
<dbReference type="Proteomes" id="UP000724874">
    <property type="component" value="Unassembled WGS sequence"/>
</dbReference>
<keyword evidence="2" id="KW-1133">Transmembrane helix</keyword>
<organism evidence="3 4">
    <name type="scientific">Gymnopilus junonius</name>
    <name type="common">Spectacular rustgill mushroom</name>
    <name type="synonym">Gymnopilus spectabilis subsp. junonius</name>
    <dbReference type="NCBI Taxonomy" id="109634"/>
    <lineage>
        <taxon>Eukaryota</taxon>
        <taxon>Fungi</taxon>
        <taxon>Dikarya</taxon>
        <taxon>Basidiomycota</taxon>
        <taxon>Agaricomycotina</taxon>
        <taxon>Agaricomycetes</taxon>
        <taxon>Agaricomycetidae</taxon>
        <taxon>Agaricales</taxon>
        <taxon>Agaricineae</taxon>
        <taxon>Hymenogastraceae</taxon>
        <taxon>Gymnopilus</taxon>
    </lineage>
</organism>
<name>A0A9P5NSC2_GYMJU</name>
<accession>A0A9P5NSC2</accession>
<evidence type="ECO:0000256" key="1">
    <source>
        <dbReference type="SAM" id="MobiDB-lite"/>
    </source>
</evidence>
<dbReference type="EMBL" id="JADNYJ010000025">
    <property type="protein sequence ID" value="KAF8904758.1"/>
    <property type="molecule type" value="Genomic_DNA"/>
</dbReference>
<reference evidence="3" key="1">
    <citation type="submission" date="2020-11" db="EMBL/GenBank/DDBJ databases">
        <authorList>
            <consortium name="DOE Joint Genome Institute"/>
            <person name="Ahrendt S."/>
            <person name="Riley R."/>
            <person name="Andreopoulos W."/>
            <person name="LaButti K."/>
            <person name="Pangilinan J."/>
            <person name="Ruiz-duenas F.J."/>
            <person name="Barrasa J.M."/>
            <person name="Sanchez-Garcia M."/>
            <person name="Camarero S."/>
            <person name="Miyauchi S."/>
            <person name="Serrano A."/>
            <person name="Linde D."/>
            <person name="Babiker R."/>
            <person name="Drula E."/>
            <person name="Ayuso-Fernandez I."/>
            <person name="Pacheco R."/>
            <person name="Padilla G."/>
            <person name="Ferreira P."/>
            <person name="Barriuso J."/>
            <person name="Kellner H."/>
            <person name="Castanera R."/>
            <person name="Alfaro M."/>
            <person name="Ramirez L."/>
            <person name="Pisabarro A.G."/>
            <person name="Kuo A."/>
            <person name="Tritt A."/>
            <person name="Lipzen A."/>
            <person name="He G."/>
            <person name="Yan M."/>
            <person name="Ng V."/>
            <person name="Cullen D."/>
            <person name="Martin F."/>
            <person name="Rosso M.-N."/>
            <person name="Henrissat B."/>
            <person name="Hibbett D."/>
            <person name="Martinez A.T."/>
            <person name="Grigoriev I.V."/>
        </authorList>
    </citation>
    <scope>NUCLEOTIDE SEQUENCE</scope>
    <source>
        <strain evidence="3">AH 44721</strain>
    </source>
</reference>
<comment type="caution">
    <text evidence="3">The sequence shown here is derived from an EMBL/GenBank/DDBJ whole genome shotgun (WGS) entry which is preliminary data.</text>
</comment>
<proteinExistence type="predicted"/>
<keyword evidence="2" id="KW-0472">Membrane</keyword>
<keyword evidence="4" id="KW-1185">Reference proteome</keyword>
<gene>
    <name evidence="3" type="ORF">CPB84DRAFT_655149</name>
</gene>
<feature type="transmembrane region" description="Helical" evidence="2">
    <location>
        <begin position="96"/>
        <end position="120"/>
    </location>
</feature>
<sequence length="189" mass="20695">MFTYEMTQVPESSSSVEKVIDQLISPDATLYNDVQTGFADHSSPWKFSLYHVDTVKSLQEDLNALALIATFLAAVQAQVVSYSFDSNSSKLDVAVNALFFAGLLLDILGGCVAYVVAIQLQHIYSLLVRRKSSVSQITASLRQYIPPKETSDSPVAKEAQAVSTRNLLGRRPCLKSDNAGARSRKSRDC</sequence>
<feature type="transmembrane region" description="Helical" evidence="2">
    <location>
        <begin position="64"/>
        <end position="84"/>
    </location>
</feature>
<evidence type="ECO:0000313" key="3">
    <source>
        <dbReference type="EMBL" id="KAF8904758.1"/>
    </source>
</evidence>
<evidence type="ECO:0000256" key="2">
    <source>
        <dbReference type="SAM" id="Phobius"/>
    </source>
</evidence>
<dbReference type="AlphaFoldDB" id="A0A9P5NSC2"/>
<feature type="region of interest" description="Disordered" evidence="1">
    <location>
        <begin position="148"/>
        <end position="189"/>
    </location>
</feature>
<protein>
    <submittedName>
        <fullName evidence="3">Uncharacterized protein</fullName>
    </submittedName>
</protein>